<evidence type="ECO:0000259" key="7">
    <source>
        <dbReference type="Pfam" id="PF01915"/>
    </source>
</evidence>
<evidence type="ECO:0000256" key="1">
    <source>
        <dbReference type="ARBA" id="ARBA00000448"/>
    </source>
</evidence>
<dbReference type="InterPro" id="IPR051915">
    <property type="entry name" value="Cellulose_Degrad_GH3"/>
</dbReference>
<dbReference type="SUPFAM" id="SSF52279">
    <property type="entry name" value="Beta-D-glucan exohydrolase, C-terminal domain"/>
    <property type="match status" value="1"/>
</dbReference>
<reference evidence="8" key="2">
    <citation type="submission" date="2021-04" db="EMBL/GenBank/DDBJ databases">
        <authorList>
            <person name="Gilroy R."/>
        </authorList>
    </citation>
    <scope>NUCLEOTIDE SEQUENCE</scope>
    <source>
        <strain evidence="8">CHK179-7159</strain>
    </source>
</reference>
<dbReference type="Pfam" id="PF01915">
    <property type="entry name" value="Glyco_hydro_3_C"/>
    <property type="match status" value="1"/>
</dbReference>
<evidence type="ECO:0000256" key="6">
    <source>
        <dbReference type="ARBA" id="ARBA00023295"/>
    </source>
</evidence>
<organism evidence="8 9">
    <name type="scientific">Candidatus Eisenbergiella merdipullorum</name>
    <dbReference type="NCBI Taxonomy" id="2838553"/>
    <lineage>
        <taxon>Bacteria</taxon>
        <taxon>Bacillati</taxon>
        <taxon>Bacillota</taxon>
        <taxon>Clostridia</taxon>
        <taxon>Lachnospirales</taxon>
        <taxon>Lachnospiraceae</taxon>
        <taxon>Eisenbergiella</taxon>
    </lineage>
</organism>
<dbReference type="InterPro" id="IPR002772">
    <property type="entry name" value="Glyco_hydro_3_C"/>
</dbReference>
<sequence length="152" mass="17285">METGYVVFQRGSERASKVVVVLFTGRPLVLDEVKELADALLLVWYPETEGGNAIRNMLFGRCEPQGRLSRSLPRSVGQLPLYYNAFSTGRPYDGKILNRFYSRYTDCPNTPLYPYGYGLTYHKMLLFMERIWSAARNPGCFVCGSVMTAARF</sequence>
<gene>
    <name evidence="8" type="ORF">H9717_14290</name>
</gene>
<evidence type="ECO:0000256" key="3">
    <source>
        <dbReference type="ARBA" id="ARBA00012744"/>
    </source>
</evidence>
<evidence type="ECO:0000313" key="9">
    <source>
        <dbReference type="Proteomes" id="UP000886858"/>
    </source>
</evidence>
<comment type="similarity">
    <text evidence="2">Belongs to the glycosyl hydrolase 3 family.</text>
</comment>
<dbReference type="Proteomes" id="UP000886858">
    <property type="component" value="Unassembled WGS sequence"/>
</dbReference>
<name>A0A9D2L047_9FIRM</name>
<dbReference type="InterPro" id="IPR036881">
    <property type="entry name" value="Glyco_hydro_3_C_sf"/>
</dbReference>
<proteinExistence type="inferred from homology"/>
<comment type="catalytic activity">
    <reaction evidence="1">
        <text>Hydrolysis of terminal, non-reducing beta-D-glucosyl residues with release of beta-D-glucose.</text>
        <dbReference type="EC" id="3.2.1.21"/>
    </reaction>
</comment>
<evidence type="ECO:0000313" key="8">
    <source>
        <dbReference type="EMBL" id="HJA94257.1"/>
    </source>
</evidence>
<dbReference type="GO" id="GO:0009251">
    <property type="term" value="P:glucan catabolic process"/>
    <property type="evidence" value="ECO:0007669"/>
    <property type="project" value="TreeGrafter"/>
</dbReference>
<keyword evidence="5 8" id="KW-0378">Hydrolase</keyword>
<dbReference type="PANTHER" id="PTHR30620:SF16">
    <property type="entry name" value="LYSOSOMAL BETA GLUCOSIDASE"/>
    <property type="match status" value="1"/>
</dbReference>
<evidence type="ECO:0000256" key="5">
    <source>
        <dbReference type="ARBA" id="ARBA00022801"/>
    </source>
</evidence>
<keyword evidence="6" id="KW-0326">Glycosidase</keyword>
<dbReference type="EC" id="3.2.1.21" evidence="3"/>
<dbReference type="AlphaFoldDB" id="A0A9D2L047"/>
<reference evidence="8" key="1">
    <citation type="journal article" date="2021" name="PeerJ">
        <title>Extensive microbial diversity within the chicken gut microbiome revealed by metagenomics and culture.</title>
        <authorList>
            <person name="Gilroy R."/>
            <person name="Ravi A."/>
            <person name="Getino M."/>
            <person name="Pursley I."/>
            <person name="Horton D.L."/>
            <person name="Alikhan N.F."/>
            <person name="Baker D."/>
            <person name="Gharbi K."/>
            <person name="Hall N."/>
            <person name="Watson M."/>
            <person name="Adriaenssens E.M."/>
            <person name="Foster-Nyarko E."/>
            <person name="Jarju S."/>
            <person name="Secka A."/>
            <person name="Antonio M."/>
            <person name="Oren A."/>
            <person name="Chaudhuri R.R."/>
            <person name="La Ragione R."/>
            <person name="Hildebrand F."/>
            <person name="Pallen M.J."/>
        </authorList>
    </citation>
    <scope>NUCLEOTIDE SEQUENCE</scope>
    <source>
        <strain evidence="8">CHK179-7159</strain>
    </source>
</reference>
<accession>A0A9D2L047</accession>
<feature type="domain" description="Glycoside hydrolase family 3 C-terminal" evidence="7">
    <location>
        <begin position="13"/>
        <end position="121"/>
    </location>
</feature>
<comment type="caution">
    <text evidence="8">The sequence shown here is derived from an EMBL/GenBank/DDBJ whole genome shotgun (WGS) entry which is preliminary data.</text>
</comment>
<evidence type="ECO:0000256" key="4">
    <source>
        <dbReference type="ARBA" id="ARBA00022729"/>
    </source>
</evidence>
<evidence type="ECO:0000256" key="2">
    <source>
        <dbReference type="ARBA" id="ARBA00005336"/>
    </source>
</evidence>
<dbReference type="Gene3D" id="3.40.50.1700">
    <property type="entry name" value="Glycoside hydrolase family 3 C-terminal domain"/>
    <property type="match status" value="1"/>
</dbReference>
<keyword evidence="4" id="KW-0732">Signal</keyword>
<dbReference type="PANTHER" id="PTHR30620">
    <property type="entry name" value="PERIPLASMIC BETA-GLUCOSIDASE-RELATED"/>
    <property type="match status" value="1"/>
</dbReference>
<protein>
    <recommendedName>
        <fullName evidence="3">beta-glucosidase</fullName>
        <ecNumber evidence="3">3.2.1.21</ecNumber>
    </recommendedName>
</protein>
<dbReference type="EMBL" id="DWYY01000163">
    <property type="protein sequence ID" value="HJA94257.1"/>
    <property type="molecule type" value="Genomic_DNA"/>
</dbReference>
<dbReference type="GO" id="GO:0008422">
    <property type="term" value="F:beta-glucosidase activity"/>
    <property type="evidence" value="ECO:0007669"/>
    <property type="project" value="UniProtKB-EC"/>
</dbReference>